<sequence>MKQFESSFFDVSHFIASEKIFNYLPADDAREQIHVSYNVNDAYIPFMGASMVSVIENNKGASLSFHIFTDGYSDGSEENIRKTAQKFHCCCYLYRVNMEPFKDFHIKVSRFSRVTYVRLYMPKVLGKYADRYIYADSDTMCISSLKPLMHLDMKGYAIAAAADRPDSVKYRSEYLKLKNGRYFNDGIMLVDCKQWEKDHITEKAFSFQCEPKERFLGQSQDILNLVFDGNLYFLPHAYNITDGGDDYDTDQGVFIHWAGRRKPWNMVLTPFDAQWRKYNALSPWPTVTNILPIKKPENYHDFQQWGRYQKKHGNLAGYFKGIFWYSWLRMRYKLHL</sequence>
<evidence type="ECO:0000256" key="1">
    <source>
        <dbReference type="ARBA" id="ARBA00022676"/>
    </source>
</evidence>
<evidence type="ECO:0000256" key="3">
    <source>
        <dbReference type="ARBA" id="ARBA00022723"/>
    </source>
</evidence>
<keyword evidence="3" id="KW-0479">Metal-binding</keyword>
<comment type="caution">
    <text evidence="4">The sequence shown here is derived from an EMBL/GenBank/DDBJ whole genome shotgun (WGS) entry which is preliminary data.</text>
</comment>
<reference evidence="4 5" key="1">
    <citation type="submission" date="2022-02" db="EMBL/GenBank/DDBJ databases">
        <title>Mesosutterella porci, a novel member of the family Sutterellaceae from pig feces.</title>
        <authorList>
            <person name="Wylensek D."/>
            <person name="Clavel T."/>
        </authorList>
    </citation>
    <scope>NUCLEOTIDE SEQUENCE [LARGE SCALE GENOMIC DNA]</scope>
    <source>
        <strain evidence="5">oilRF-744-wt-GAM-9</strain>
    </source>
</reference>
<dbReference type="Pfam" id="PF01501">
    <property type="entry name" value="Glyco_transf_8"/>
    <property type="match status" value="1"/>
</dbReference>
<evidence type="ECO:0000313" key="4">
    <source>
        <dbReference type="EMBL" id="MCG5030699.1"/>
    </source>
</evidence>
<dbReference type="EMBL" id="JAKNCT010000004">
    <property type="protein sequence ID" value="MCG5030699.1"/>
    <property type="molecule type" value="Genomic_DNA"/>
</dbReference>
<dbReference type="CDD" id="cd04194">
    <property type="entry name" value="GT8_A4GalT_like"/>
    <property type="match status" value="1"/>
</dbReference>
<keyword evidence="2" id="KW-0808">Transferase</keyword>
<keyword evidence="1" id="KW-0328">Glycosyltransferase</keyword>
<dbReference type="RefSeq" id="WP_237978352.1">
    <property type="nucleotide sequence ID" value="NZ_JAKNCT010000004.1"/>
</dbReference>
<organism evidence="4 5">
    <name type="scientific">Mesosutterella porci</name>
    <dbReference type="NCBI Taxonomy" id="2915351"/>
    <lineage>
        <taxon>Bacteria</taxon>
        <taxon>Pseudomonadati</taxon>
        <taxon>Pseudomonadota</taxon>
        <taxon>Betaproteobacteria</taxon>
        <taxon>Burkholderiales</taxon>
        <taxon>Sutterellaceae</taxon>
        <taxon>Mesosutterella</taxon>
    </lineage>
</organism>
<dbReference type="Gene3D" id="3.90.550.10">
    <property type="entry name" value="Spore Coat Polysaccharide Biosynthesis Protein SpsA, Chain A"/>
    <property type="match status" value="1"/>
</dbReference>
<dbReference type="SUPFAM" id="SSF53448">
    <property type="entry name" value="Nucleotide-diphospho-sugar transferases"/>
    <property type="match status" value="1"/>
</dbReference>
<protein>
    <submittedName>
        <fullName evidence="4">Glycosyltransferase family 8 protein</fullName>
    </submittedName>
</protein>
<dbReference type="InterPro" id="IPR050748">
    <property type="entry name" value="Glycosyltrans_8_dom-fam"/>
</dbReference>
<dbReference type="PANTHER" id="PTHR13778:SF47">
    <property type="entry name" value="LIPOPOLYSACCHARIDE 1,3-GALACTOSYLTRANSFERASE"/>
    <property type="match status" value="1"/>
</dbReference>
<evidence type="ECO:0000256" key="2">
    <source>
        <dbReference type="ARBA" id="ARBA00022679"/>
    </source>
</evidence>
<gene>
    <name evidence="4" type="ORF">MAF45_04470</name>
</gene>
<dbReference type="InterPro" id="IPR002495">
    <property type="entry name" value="Glyco_trans_8"/>
</dbReference>
<dbReference type="PANTHER" id="PTHR13778">
    <property type="entry name" value="GLYCOSYLTRANSFERASE 8 DOMAIN-CONTAINING PROTEIN"/>
    <property type="match status" value="1"/>
</dbReference>
<keyword evidence="5" id="KW-1185">Reference proteome</keyword>
<name>A0ABS9MQ06_9BURK</name>
<proteinExistence type="predicted"/>
<dbReference type="Proteomes" id="UP001297600">
    <property type="component" value="Unassembled WGS sequence"/>
</dbReference>
<accession>A0ABS9MQ06</accession>
<dbReference type="InterPro" id="IPR029044">
    <property type="entry name" value="Nucleotide-diphossugar_trans"/>
</dbReference>
<evidence type="ECO:0000313" key="5">
    <source>
        <dbReference type="Proteomes" id="UP001297600"/>
    </source>
</evidence>